<evidence type="ECO:0000256" key="6">
    <source>
        <dbReference type="ARBA" id="ARBA00023136"/>
    </source>
</evidence>
<dbReference type="Gene3D" id="3.40.50.1110">
    <property type="entry name" value="SGNH hydrolase"/>
    <property type="match status" value="1"/>
</dbReference>
<feature type="transmembrane region" description="Helical" evidence="8">
    <location>
        <begin position="44"/>
        <end position="64"/>
    </location>
</feature>
<feature type="transmembrane region" description="Helical" evidence="8">
    <location>
        <begin position="157"/>
        <end position="174"/>
    </location>
</feature>
<evidence type="ECO:0000256" key="2">
    <source>
        <dbReference type="ARBA" id="ARBA00022475"/>
    </source>
</evidence>
<evidence type="ECO:0000256" key="3">
    <source>
        <dbReference type="ARBA" id="ARBA00022679"/>
    </source>
</evidence>
<evidence type="ECO:0000256" key="1">
    <source>
        <dbReference type="ARBA" id="ARBA00004651"/>
    </source>
</evidence>
<keyword evidence="6 8" id="KW-0472">Membrane</keyword>
<dbReference type="InterPro" id="IPR002656">
    <property type="entry name" value="Acyl_transf_3_dom"/>
</dbReference>
<dbReference type="InterPro" id="IPR043968">
    <property type="entry name" value="SGNH"/>
</dbReference>
<feature type="transmembrane region" description="Helical" evidence="8">
    <location>
        <begin position="223"/>
        <end position="241"/>
    </location>
</feature>
<name>A0A6J6RLR4_9ZZZZ</name>
<keyword evidence="7" id="KW-0012">Acyltransferase</keyword>
<feature type="transmembrane region" description="Helical" evidence="8">
    <location>
        <begin position="348"/>
        <end position="367"/>
    </location>
</feature>
<dbReference type="EMBL" id="CAFAAJ010000002">
    <property type="protein sequence ID" value="CAB4788713.1"/>
    <property type="molecule type" value="Genomic_DNA"/>
</dbReference>
<dbReference type="Pfam" id="PF19040">
    <property type="entry name" value="SGNH"/>
    <property type="match status" value="1"/>
</dbReference>
<feature type="transmembrane region" description="Helical" evidence="8">
    <location>
        <begin position="379"/>
        <end position="396"/>
    </location>
</feature>
<keyword evidence="5 8" id="KW-1133">Transmembrane helix</keyword>
<feature type="domain" description="Acyltransferase 3" evidence="9">
    <location>
        <begin position="20"/>
        <end position="362"/>
    </location>
</feature>
<keyword evidence="3" id="KW-0808">Transferase</keyword>
<dbReference type="InterPro" id="IPR050879">
    <property type="entry name" value="Acyltransferase_3"/>
</dbReference>
<reference evidence="11" key="1">
    <citation type="submission" date="2020-05" db="EMBL/GenBank/DDBJ databases">
        <authorList>
            <person name="Chiriac C."/>
            <person name="Salcher M."/>
            <person name="Ghai R."/>
            <person name="Kavagutti S V."/>
        </authorList>
    </citation>
    <scope>NUCLEOTIDE SEQUENCE</scope>
</reference>
<dbReference type="GO" id="GO:0016747">
    <property type="term" value="F:acyltransferase activity, transferring groups other than amino-acyl groups"/>
    <property type="evidence" value="ECO:0007669"/>
    <property type="project" value="InterPro"/>
</dbReference>
<keyword evidence="4 8" id="KW-0812">Transmembrane</keyword>
<dbReference type="EMBL" id="CAFBON010000031">
    <property type="protein sequence ID" value="CAB4979564.1"/>
    <property type="molecule type" value="Genomic_DNA"/>
</dbReference>
<organism evidence="11">
    <name type="scientific">freshwater metagenome</name>
    <dbReference type="NCBI Taxonomy" id="449393"/>
    <lineage>
        <taxon>unclassified sequences</taxon>
        <taxon>metagenomes</taxon>
        <taxon>ecological metagenomes</taxon>
    </lineage>
</organism>
<dbReference type="InterPro" id="IPR036514">
    <property type="entry name" value="SGNH_hydro_sf"/>
</dbReference>
<evidence type="ECO:0000313" key="13">
    <source>
        <dbReference type="EMBL" id="CAB4979564.1"/>
    </source>
</evidence>
<keyword evidence="2" id="KW-1003">Cell membrane</keyword>
<dbReference type="PANTHER" id="PTHR23028">
    <property type="entry name" value="ACETYLTRANSFERASE"/>
    <property type="match status" value="1"/>
</dbReference>
<dbReference type="Pfam" id="PF01757">
    <property type="entry name" value="Acyl_transf_3"/>
    <property type="match status" value="1"/>
</dbReference>
<feature type="transmembrane region" description="Helical" evidence="8">
    <location>
        <begin position="181"/>
        <end position="203"/>
    </location>
</feature>
<proteinExistence type="predicted"/>
<comment type="subcellular location">
    <subcellularLocation>
        <location evidence="1">Cell membrane</location>
        <topology evidence="1">Multi-pass membrane protein</topology>
    </subcellularLocation>
</comment>
<evidence type="ECO:0000313" key="11">
    <source>
        <dbReference type="EMBL" id="CAB4723335.1"/>
    </source>
</evidence>
<feature type="domain" description="SGNH" evidence="10">
    <location>
        <begin position="440"/>
        <end position="681"/>
    </location>
</feature>
<gene>
    <name evidence="11" type="ORF">UFOPK2602_01898</name>
    <name evidence="12" type="ORF">UFOPK3001_00045</name>
    <name evidence="13" type="ORF">UFOPK3954_00458</name>
</gene>
<feature type="transmembrane region" description="Helical" evidence="8">
    <location>
        <begin position="85"/>
        <end position="106"/>
    </location>
</feature>
<evidence type="ECO:0000259" key="10">
    <source>
        <dbReference type="Pfam" id="PF19040"/>
    </source>
</evidence>
<dbReference type="AlphaFoldDB" id="A0A6J6RLR4"/>
<accession>A0A6J6RLR4</accession>
<dbReference type="PANTHER" id="PTHR23028:SF53">
    <property type="entry name" value="ACYL_TRANSF_3 DOMAIN-CONTAINING PROTEIN"/>
    <property type="match status" value="1"/>
</dbReference>
<feature type="transmembrane region" description="Helical" evidence="8">
    <location>
        <begin position="21"/>
        <end position="38"/>
    </location>
</feature>
<dbReference type="GO" id="GO:0005886">
    <property type="term" value="C:plasma membrane"/>
    <property type="evidence" value="ECO:0007669"/>
    <property type="project" value="UniProtKB-SubCell"/>
</dbReference>
<feature type="transmembrane region" description="Helical" evidence="8">
    <location>
        <begin position="282"/>
        <end position="302"/>
    </location>
</feature>
<evidence type="ECO:0000313" key="12">
    <source>
        <dbReference type="EMBL" id="CAB4788713.1"/>
    </source>
</evidence>
<feature type="transmembrane region" description="Helical" evidence="8">
    <location>
        <begin position="253"/>
        <end position="276"/>
    </location>
</feature>
<evidence type="ECO:0000259" key="9">
    <source>
        <dbReference type="Pfam" id="PF01757"/>
    </source>
</evidence>
<dbReference type="SUPFAM" id="SSF52266">
    <property type="entry name" value="SGNH hydrolase"/>
    <property type="match status" value="1"/>
</dbReference>
<evidence type="ECO:0000256" key="8">
    <source>
        <dbReference type="SAM" id="Phobius"/>
    </source>
</evidence>
<protein>
    <submittedName>
        <fullName evidence="11">Unannotated protein</fullName>
    </submittedName>
</protein>
<evidence type="ECO:0000256" key="5">
    <source>
        <dbReference type="ARBA" id="ARBA00022989"/>
    </source>
</evidence>
<evidence type="ECO:0000256" key="4">
    <source>
        <dbReference type="ARBA" id="ARBA00022692"/>
    </source>
</evidence>
<dbReference type="GO" id="GO:0009103">
    <property type="term" value="P:lipopolysaccharide biosynthetic process"/>
    <property type="evidence" value="ECO:0007669"/>
    <property type="project" value="TreeGrafter"/>
</dbReference>
<dbReference type="EMBL" id="CAEZXX010000161">
    <property type="protein sequence ID" value="CAB4723335.1"/>
    <property type="molecule type" value="Genomic_DNA"/>
</dbReference>
<evidence type="ECO:0000256" key="7">
    <source>
        <dbReference type="ARBA" id="ARBA00023315"/>
    </source>
</evidence>
<sequence length="690" mass="76409">MDLQQDDRAAATLASSFRPDIQGLRAIAVLIVVLYHAGLVTGGYIGVDVFFVLSGFLMGGLLLGEAQSTGRVRLWVFFSRRARRLLPALAVTTTVTVLLAAAIGPFGEVLISTTSTARATSTFFANLRIYGLSGNYFAGDAEQNALLHTWSLSLEEQFYFGLPLLLLMLCAVLFRRRAALTVWFLSVMTVISLGSLILNYLMVNRRWRVQGIWQPQQFAFFNPFTRIWEFAVGVLLVAWAAHRSRGVGNARIVLPVAVRQILAVVALVALITATFVYGKNTAFPGVAAILPVTATVILLEFGRDLLPLRRLLGWQPVVRLGDLSYGWYLWHWPLIVFARYRWGENPFAFSLAALVALVLAAFSHRFVEEPFRRNKRITGVWAAVLIVICVAVPYSVGRQVARSNESQWRRNLRTYSMGPHPDLPAGEPTVAANGGRLQVHYTPTGPDAANAPRVVIVGDSHARGVTKAFGDRFAPQGFELELLYRNGCNFLSGPTVDPKLCAAWQRSTLQNLLAHPPAIVILAGYANGRISGWRHNQPDRFRVFDERGRRAQTSVEAYNLYERGLRNVVDALNRVGTKVILLSSEPDFPTSPFDRTSLLAVLRGRVRPTDAHLSLETARLRSAELLVTERRVAATTEHLIVVDPIPLLCTTGCSQWVDGELVYLDTDHVTYAGAMRLADGMLPILQGLRR</sequence>